<name>A0A5N5KZH2_PANHP</name>
<proteinExistence type="predicted"/>
<reference evidence="2 3" key="1">
    <citation type="submission" date="2019-06" db="EMBL/GenBank/DDBJ databases">
        <title>A chromosome-scale genome assembly of the striped catfish, Pangasianodon hypophthalmus.</title>
        <authorList>
            <person name="Wen M."/>
            <person name="Zahm M."/>
            <person name="Roques C."/>
            <person name="Cabau C."/>
            <person name="Klopp C."/>
            <person name="Donnadieu C."/>
            <person name="Jouanno E."/>
            <person name="Avarre J.-C."/>
            <person name="Campet M."/>
            <person name="Ha T.T.T."/>
            <person name="Dugue R."/>
            <person name="Lampietro C."/>
            <person name="Louis A."/>
            <person name="Herpin A."/>
            <person name="Echchiki A."/>
            <person name="Berthelot C."/>
            <person name="Parey E."/>
            <person name="Roest-Crollius H."/>
            <person name="Braasch I."/>
            <person name="Postlethwait J."/>
            <person name="Bobe J."/>
            <person name="Montfort J."/>
            <person name="Bouchez O."/>
            <person name="Begum T."/>
            <person name="Schartl M."/>
            <person name="Guiguen Y."/>
        </authorList>
    </citation>
    <scope>NUCLEOTIDE SEQUENCE [LARGE SCALE GENOMIC DNA]</scope>
    <source>
        <strain evidence="2 3">Indonesia</strain>
        <tissue evidence="2">Blood</tissue>
    </source>
</reference>
<keyword evidence="3" id="KW-1185">Reference proteome</keyword>
<accession>A0A5N5KZH2</accession>
<evidence type="ECO:0000313" key="2">
    <source>
        <dbReference type="EMBL" id="KAB5535904.1"/>
    </source>
</evidence>
<feature type="compositionally biased region" description="Basic and acidic residues" evidence="1">
    <location>
        <begin position="172"/>
        <end position="181"/>
    </location>
</feature>
<dbReference type="AlphaFoldDB" id="A0A5N5KZH2"/>
<dbReference type="EMBL" id="VFJC01000022">
    <property type="protein sequence ID" value="KAB5535904.1"/>
    <property type="molecule type" value="Genomic_DNA"/>
</dbReference>
<evidence type="ECO:0000256" key="1">
    <source>
        <dbReference type="SAM" id="MobiDB-lite"/>
    </source>
</evidence>
<sequence>MRRFSCSTSVSLIRHSSLCNIQATELHHVTNAFDPVSDPSAVPMHPDKTGCRIHVDYAVHVFEMPVSVILMALPLMVSLSVIQPGRPAVTGPGVILLACVHGGIKSDIRVWKKMRIWECVTLFCIFMISPPHSSTSTIQQQNQTPLPASVIRLADVTVQPCGQAKTNSKVQQDQKKTRGFPEGKSPLDPLSISPVKPKRNQKERQSRRIKGSQKSRTGAGSLQITTGQNGSFTEFRSGESSSVDPTEKSNNTNQQRVEISGATAHITDTEKKPSGRTRTSKQGARTGFGLPVDRIGLGRLPSGRR</sequence>
<gene>
    <name evidence="2" type="ORF">PHYPO_G00123280</name>
</gene>
<dbReference type="Proteomes" id="UP000327468">
    <property type="component" value="Chromosome 21"/>
</dbReference>
<feature type="compositionally biased region" description="Polar residues" evidence="1">
    <location>
        <begin position="214"/>
        <end position="257"/>
    </location>
</feature>
<comment type="caution">
    <text evidence="2">The sequence shown here is derived from an EMBL/GenBank/DDBJ whole genome shotgun (WGS) entry which is preliminary data.</text>
</comment>
<organism evidence="2 3">
    <name type="scientific">Pangasianodon hypophthalmus</name>
    <name type="common">Striped catfish</name>
    <name type="synonym">Helicophagus hypophthalmus</name>
    <dbReference type="NCBI Taxonomy" id="310915"/>
    <lineage>
        <taxon>Eukaryota</taxon>
        <taxon>Metazoa</taxon>
        <taxon>Chordata</taxon>
        <taxon>Craniata</taxon>
        <taxon>Vertebrata</taxon>
        <taxon>Euteleostomi</taxon>
        <taxon>Actinopterygii</taxon>
        <taxon>Neopterygii</taxon>
        <taxon>Teleostei</taxon>
        <taxon>Ostariophysi</taxon>
        <taxon>Siluriformes</taxon>
        <taxon>Pangasiidae</taxon>
        <taxon>Pangasianodon</taxon>
    </lineage>
</organism>
<feature type="region of interest" description="Disordered" evidence="1">
    <location>
        <begin position="162"/>
        <end position="305"/>
    </location>
</feature>
<evidence type="ECO:0000313" key="3">
    <source>
        <dbReference type="Proteomes" id="UP000327468"/>
    </source>
</evidence>
<protein>
    <submittedName>
        <fullName evidence="2">Uncharacterized protein</fullName>
    </submittedName>
</protein>